<proteinExistence type="predicted"/>
<keyword evidence="2" id="KW-1185">Reference proteome</keyword>
<accession>A0ACC2V9Y3</accession>
<evidence type="ECO:0000313" key="1">
    <source>
        <dbReference type="EMBL" id="KAJ9095774.1"/>
    </source>
</evidence>
<gene>
    <name evidence="1" type="ORF">QFC20_006569</name>
</gene>
<sequence length="212" mass="23435">MSNDMTEIVVRRRNASSYPRSQAQPHAFQAEGMVPAMALLTFVHRIQWNDDDQNPQMILPRQRLCLGASFKDKWLPFGPLGPHEAEHSIVASEAGSDSSFVPSDPTSQAGHLRRRKKPLHQVYTGRVYKGSGRGSTASATLTSNPSILSLAPRESLTGQLSTIISFVRTLEHQVEQLPPHGETMTRNFLRNQANNLSKELVAIAKALEKLAT</sequence>
<reference evidence="1" key="1">
    <citation type="submission" date="2023-04" db="EMBL/GenBank/DDBJ databases">
        <title>Draft Genome sequencing of Naganishia species isolated from polar environments using Oxford Nanopore Technology.</title>
        <authorList>
            <person name="Leo P."/>
            <person name="Venkateswaran K."/>
        </authorList>
    </citation>
    <scope>NUCLEOTIDE SEQUENCE</scope>
    <source>
        <strain evidence="1">MNA-CCFEE 5262</strain>
    </source>
</reference>
<dbReference type="EMBL" id="JASBWS010000120">
    <property type="protein sequence ID" value="KAJ9095774.1"/>
    <property type="molecule type" value="Genomic_DNA"/>
</dbReference>
<organism evidence="1 2">
    <name type="scientific">Naganishia adeliensis</name>
    <dbReference type="NCBI Taxonomy" id="92952"/>
    <lineage>
        <taxon>Eukaryota</taxon>
        <taxon>Fungi</taxon>
        <taxon>Dikarya</taxon>
        <taxon>Basidiomycota</taxon>
        <taxon>Agaricomycotina</taxon>
        <taxon>Tremellomycetes</taxon>
        <taxon>Filobasidiales</taxon>
        <taxon>Filobasidiaceae</taxon>
        <taxon>Naganishia</taxon>
    </lineage>
</organism>
<dbReference type="Proteomes" id="UP001230649">
    <property type="component" value="Unassembled WGS sequence"/>
</dbReference>
<name>A0ACC2V9Y3_9TREE</name>
<protein>
    <submittedName>
        <fullName evidence="1">Uncharacterized protein</fullName>
    </submittedName>
</protein>
<evidence type="ECO:0000313" key="2">
    <source>
        <dbReference type="Proteomes" id="UP001230649"/>
    </source>
</evidence>
<comment type="caution">
    <text evidence="1">The sequence shown here is derived from an EMBL/GenBank/DDBJ whole genome shotgun (WGS) entry which is preliminary data.</text>
</comment>